<evidence type="ECO:0000256" key="1">
    <source>
        <dbReference type="SAM" id="MobiDB-lite"/>
    </source>
</evidence>
<dbReference type="PANTHER" id="PTHR43236">
    <property type="entry name" value="ANTITOXIN HIGA1"/>
    <property type="match status" value="1"/>
</dbReference>
<dbReference type="PANTHER" id="PTHR43236:SF2">
    <property type="entry name" value="BLL0069 PROTEIN"/>
    <property type="match status" value="1"/>
</dbReference>
<dbReference type="PROSITE" id="PS50943">
    <property type="entry name" value="HTH_CROC1"/>
    <property type="match status" value="1"/>
</dbReference>
<keyword evidence="4" id="KW-1185">Reference proteome</keyword>
<reference evidence="3" key="1">
    <citation type="submission" date="2022-06" db="EMBL/GenBank/DDBJ databases">
        <title>Complete genome sequence of soil microorganisms Streptomyces sp. Qhu-M197 isolated from Alpine meadows habitats on the Tibetan Plateau.</title>
        <authorList>
            <person name="Zhang B."/>
            <person name="Xiang X."/>
            <person name="Fan J."/>
        </authorList>
    </citation>
    <scope>NUCLEOTIDE SEQUENCE</scope>
    <source>
        <strain evidence="3">Qhu-M197</strain>
    </source>
</reference>
<dbReference type="CDD" id="cd00093">
    <property type="entry name" value="HTH_XRE"/>
    <property type="match status" value="1"/>
</dbReference>
<name>A0ABY4Z0Q1_9ACTN</name>
<dbReference type="SMART" id="SM00530">
    <property type="entry name" value="HTH_XRE"/>
    <property type="match status" value="1"/>
</dbReference>
<dbReference type="Pfam" id="PF01381">
    <property type="entry name" value="HTH_3"/>
    <property type="match status" value="1"/>
</dbReference>
<feature type="domain" description="HTH cro/C1-type" evidence="2">
    <location>
        <begin position="56"/>
        <end position="110"/>
    </location>
</feature>
<feature type="region of interest" description="Disordered" evidence="1">
    <location>
        <begin position="201"/>
        <end position="223"/>
    </location>
</feature>
<evidence type="ECO:0000313" key="4">
    <source>
        <dbReference type="Proteomes" id="UP001056374"/>
    </source>
</evidence>
<sequence>MTATTNPRFALLSGLVLVVFKLHRLPVCVSDIAMKSSLQFYEGMPLPMRVIAPGRLATLREQAGLSKGELARRIGVSTRMVFFYEEGRHTPTPQRLQKMAEALRCDVEELTGVRRGEEGLVDLRFAAGLTLDQAVKLLRRTTVGRDLYLSAPRLSALEQGRPVLGRNWCDGDVVGRLPAALAKIYGVPVRMVVDAWMRTRPSEPAPLRPRQRPRKGASGSADAAWRSLNERQRVYLGEVLRDERMTETEMWMRRVHHLPVPRPAEWRKLPLALHAPARVVGYTRLQERLRSNGVHDPGAGATVHALERRGLLVTSTDVVHHPAAGEVTRVRVEMTKQGRAAARAGLGEAAERQPDMPLLSEWLWGVMARVAAAGPDGLDGDALSGRAPFYLGVGYKSRSAGRPSRGFIDEVPVLAADGSHIVGYRWKLTPVGLWHAAEYLAEYRQRYPRVDTTAVASLADEHS</sequence>
<dbReference type="Proteomes" id="UP001056374">
    <property type="component" value="Chromosome"/>
</dbReference>
<proteinExistence type="predicted"/>
<protein>
    <submittedName>
        <fullName evidence="3">Helix-turn-helix domain-containing protein</fullName>
    </submittedName>
</protein>
<dbReference type="InterPro" id="IPR001387">
    <property type="entry name" value="Cro/C1-type_HTH"/>
</dbReference>
<dbReference type="InterPro" id="IPR052345">
    <property type="entry name" value="Rad_response_metalloprotease"/>
</dbReference>
<dbReference type="Gene3D" id="1.10.260.40">
    <property type="entry name" value="lambda repressor-like DNA-binding domains"/>
    <property type="match status" value="1"/>
</dbReference>
<organism evidence="3 4">
    <name type="scientific">Streptomyces phaeoluteigriseus</name>
    <dbReference type="NCBI Taxonomy" id="114686"/>
    <lineage>
        <taxon>Bacteria</taxon>
        <taxon>Bacillati</taxon>
        <taxon>Actinomycetota</taxon>
        <taxon>Actinomycetes</taxon>
        <taxon>Kitasatosporales</taxon>
        <taxon>Streptomycetaceae</taxon>
        <taxon>Streptomyces</taxon>
        <taxon>Streptomyces aurantiacus group</taxon>
    </lineage>
</organism>
<accession>A0ABY4Z0Q1</accession>
<dbReference type="SUPFAM" id="SSF47413">
    <property type="entry name" value="lambda repressor-like DNA-binding domains"/>
    <property type="match status" value="1"/>
</dbReference>
<evidence type="ECO:0000259" key="2">
    <source>
        <dbReference type="PROSITE" id="PS50943"/>
    </source>
</evidence>
<dbReference type="RefSeq" id="WP_252545228.1">
    <property type="nucleotide sequence ID" value="NZ_CP099468.1"/>
</dbReference>
<dbReference type="EMBL" id="CP099468">
    <property type="protein sequence ID" value="USQ82561.1"/>
    <property type="molecule type" value="Genomic_DNA"/>
</dbReference>
<dbReference type="InterPro" id="IPR010982">
    <property type="entry name" value="Lambda_DNA-bd_dom_sf"/>
</dbReference>
<evidence type="ECO:0000313" key="3">
    <source>
        <dbReference type="EMBL" id="USQ82561.1"/>
    </source>
</evidence>
<gene>
    <name evidence="3" type="ORF">NFX46_01520</name>
</gene>